<reference evidence="2" key="1">
    <citation type="submission" date="2012-11" db="EMBL/GenBank/DDBJ databases">
        <title>Dependencies among metagenomic species, viruses, plasmids and units of genetic variation.</title>
        <authorList>
            <person name="Nielsen H.B."/>
            <person name="Almeida M."/>
            <person name="Juncker A.S."/>
            <person name="Rasmussen S."/>
            <person name="Li J."/>
            <person name="Sunagawa S."/>
            <person name="Plichta D."/>
            <person name="Gautier L."/>
            <person name="Le Chatelier E."/>
            <person name="Peletier E."/>
            <person name="Bonde I."/>
            <person name="Nielsen T."/>
            <person name="Manichanh C."/>
            <person name="Arumugam M."/>
            <person name="Batto J."/>
            <person name="Santos M.B.Q.D."/>
            <person name="Blom N."/>
            <person name="Borruel N."/>
            <person name="Burgdorf K.S."/>
            <person name="Boumezbeur F."/>
            <person name="Casellas F."/>
            <person name="Dore J."/>
            <person name="Guarner F."/>
            <person name="Hansen T."/>
            <person name="Hildebrand F."/>
            <person name="Kaas R.S."/>
            <person name="Kennedy S."/>
            <person name="Kristiansen K."/>
            <person name="Kultima J.R."/>
            <person name="Leonard P."/>
            <person name="Levenez F."/>
            <person name="Lund O."/>
            <person name="Moumen B."/>
            <person name="Le Paslier D."/>
            <person name="Pons N."/>
            <person name="Pedersen O."/>
            <person name="Prifti E."/>
            <person name="Qin J."/>
            <person name="Raes J."/>
            <person name="Tap J."/>
            <person name="Tims S."/>
            <person name="Ussery D.W."/>
            <person name="Yamada T."/>
            <person name="MetaHit consortium"/>
            <person name="Renault P."/>
            <person name="Sicheritz-Ponten T."/>
            <person name="Bork P."/>
            <person name="Wang J."/>
            <person name="Brunak S."/>
            <person name="Ehrlich S.D."/>
        </authorList>
    </citation>
    <scope>NUCLEOTIDE SEQUENCE [LARGE SCALE GENOMIC DNA]</scope>
</reference>
<dbReference type="EMBL" id="CBFW010000009">
    <property type="protein sequence ID" value="CDC69616.1"/>
    <property type="molecule type" value="Genomic_DNA"/>
</dbReference>
<keyword evidence="1" id="KW-0732">Signal</keyword>
<protein>
    <recommendedName>
        <fullName evidence="4">SipW-cognate class signal peptide</fullName>
    </recommendedName>
</protein>
<accession>R6TP01</accession>
<sequence>MKKALFIMLSAALIVCATVAGTLAWLTDTTEPVVNTFTVGDINITLTESENLDLKMVPGRTITKDPKVTVKKGSEACWLFVKVVKSGNFDSFMTFEMADGWIALSGYAGVYYRNVDATNADTGFDVLKDNKVMVLETVTKTMLEGVKNADGTPNENAPTLTFTAYAVQKDGINDAATAWGKVTP</sequence>
<evidence type="ECO:0000313" key="2">
    <source>
        <dbReference type="EMBL" id="CDC69616.1"/>
    </source>
</evidence>
<dbReference type="NCBIfam" id="TIGR04088">
    <property type="entry name" value="cognate_SipW"/>
    <property type="match status" value="1"/>
</dbReference>
<dbReference type="InterPro" id="IPR023833">
    <property type="entry name" value="Signal_pept_SipW-depend-type"/>
</dbReference>
<proteinExistence type="predicted"/>
<organism evidence="2 3">
    <name type="scientific">Candidatus Colimorpha enterica</name>
    <dbReference type="NCBI Taxonomy" id="3083063"/>
    <lineage>
        <taxon>Bacteria</taxon>
        <taxon>Pseudomonadati</taxon>
        <taxon>Bacteroidota</taxon>
        <taxon>Bacteroidia</taxon>
        <taxon>Bacteroidales</taxon>
        <taxon>Candidatus Colimorpha</taxon>
    </lineage>
</organism>
<name>R6TP01_9BACT</name>
<gene>
    <name evidence="2" type="ORF">BN580_00571</name>
</gene>
<evidence type="ECO:0008006" key="4">
    <source>
        <dbReference type="Google" id="ProtNLM"/>
    </source>
</evidence>
<feature type="signal peptide" evidence="1">
    <location>
        <begin position="1"/>
        <end position="24"/>
    </location>
</feature>
<dbReference type="STRING" id="1263015.BN580_00571"/>
<dbReference type="Proteomes" id="UP000017938">
    <property type="component" value="Unassembled WGS sequence"/>
</dbReference>
<dbReference type="AlphaFoldDB" id="R6TP01"/>
<evidence type="ECO:0000313" key="3">
    <source>
        <dbReference type="Proteomes" id="UP000017938"/>
    </source>
</evidence>
<comment type="caution">
    <text evidence="2">The sequence shown here is derived from an EMBL/GenBank/DDBJ whole genome shotgun (WGS) entry which is preliminary data.</text>
</comment>
<evidence type="ECO:0000256" key="1">
    <source>
        <dbReference type="SAM" id="SignalP"/>
    </source>
</evidence>
<feature type="chain" id="PRO_5039090136" description="SipW-cognate class signal peptide" evidence="1">
    <location>
        <begin position="25"/>
        <end position="184"/>
    </location>
</feature>